<evidence type="ECO:0000313" key="1">
    <source>
        <dbReference type="EMBL" id="TFD92804.1"/>
    </source>
</evidence>
<dbReference type="AlphaFoldDB" id="A0A4Y8KU10"/>
<protein>
    <submittedName>
        <fullName evidence="1">Uncharacterized protein</fullName>
    </submittedName>
</protein>
<dbReference type="EMBL" id="SOML01000016">
    <property type="protein sequence ID" value="TFD92804.1"/>
    <property type="molecule type" value="Genomic_DNA"/>
</dbReference>
<name>A0A4Y8KU10_9BACT</name>
<gene>
    <name evidence="1" type="ORF">E2605_18355</name>
</gene>
<proteinExistence type="predicted"/>
<dbReference type="OrthoDB" id="1272218at2"/>
<accession>A0A4Y8KU10</accession>
<dbReference type="RefSeq" id="WP_134437485.1">
    <property type="nucleotide sequence ID" value="NZ_SOML01000016.1"/>
</dbReference>
<evidence type="ECO:0000313" key="2">
    <source>
        <dbReference type="Proteomes" id="UP000297861"/>
    </source>
</evidence>
<dbReference type="Proteomes" id="UP000297861">
    <property type="component" value="Unassembled WGS sequence"/>
</dbReference>
<comment type="caution">
    <text evidence="1">The sequence shown here is derived from an EMBL/GenBank/DDBJ whole genome shotgun (WGS) entry which is preliminary data.</text>
</comment>
<organism evidence="1 2">
    <name type="scientific">Dysgonomonas capnocytophagoides</name>
    <dbReference type="NCBI Taxonomy" id="45254"/>
    <lineage>
        <taxon>Bacteria</taxon>
        <taxon>Pseudomonadati</taxon>
        <taxon>Bacteroidota</taxon>
        <taxon>Bacteroidia</taxon>
        <taxon>Bacteroidales</taxon>
        <taxon>Dysgonomonadaceae</taxon>
        <taxon>Dysgonomonas</taxon>
    </lineage>
</organism>
<dbReference type="STRING" id="1121485.GCA_000426485_02205"/>
<reference evidence="1 2" key="1">
    <citation type="submission" date="2019-03" db="EMBL/GenBank/DDBJ databases">
        <title>San Antonio Military Medical Center submission to MRSN (WRAIR), pending publication.</title>
        <authorList>
            <person name="Blyth D.M."/>
            <person name="Mccarthy S.L."/>
            <person name="Schall S.E."/>
            <person name="Stam J.A."/>
            <person name="Ong A.C."/>
            <person name="Mcgann P.T."/>
        </authorList>
    </citation>
    <scope>NUCLEOTIDE SEQUENCE [LARGE SCALE GENOMIC DNA]</scope>
    <source>
        <strain evidence="1 2">MRSN571793</strain>
    </source>
</reference>
<sequence>MKKKILLLMGVFSIGILLYAQVGINTQSPQGIFHVDSKGDTNGATNVIDDILVDTNGNMGIGTITPQAKLHIVTGGTSSSPKSGIILKDGNEVNGRVLTTDATGLATWKQLGVAPAVQGYLNRATTLQLNYSYTSQYLSTGCYINLPPGKWIVNVVMLITNIGSGQARPVESVWVRSTFANQGLLTSSPDIQGSPLISGLAWKNTYSLLQGFIIINNTTSAAKRYDYIMGGTENNGSTTGYLHRPGGGWNEDNIVAYLLM</sequence>
<keyword evidence="2" id="KW-1185">Reference proteome</keyword>